<evidence type="ECO:0000313" key="1">
    <source>
        <dbReference type="EMBL" id="CAA9568222.1"/>
    </source>
</evidence>
<feature type="non-terminal residue" evidence="1">
    <location>
        <position position="41"/>
    </location>
</feature>
<reference evidence="1" key="1">
    <citation type="submission" date="2020-02" db="EMBL/GenBank/DDBJ databases">
        <authorList>
            <person name="Meier V. D."/>
        </authorList>
    </citation>
    <scope>NUCLEOTIDE SEQUENCE</scope>
    <source>
        <strain evidence="1">AVDCRST_MAG88</strain>
    </source>
</reference>
<proteinExistence type="predicted"/>
<name>A0A6J4V723_9BACT</name>
<organism evidence="1">
    <name type="scientific">uncultured Thermomicrobiales bacterium</name>
    <dbReference type="NCBI Taxonomy" id="1645740"/>
    <lineage>
        <taxon>Bacteria</taxon>
        <taxon>Pseudomonadati</taxon>
        <taxon>Thermomicrobiota</taxon>
        <taxon>Thermomicrobia</taxon>
        <taxon>Thermomicrobiales</taxon>
        <taxon>environmental samples</taxon>
    </lineage>
</organism>
<gene>
    <name evidence="1" type="ORF">AVDCRST_MAG88-2087</name>
</gene>
<feature type="non-terminal residue" evidence="1">
    <location>
        <position position="1"/>
    </location>
</feature>
<dbReference type="EMBL" id="CADCWM010000549">
    <property type="protein sequence ID" value="CAA9568222.1"/>
    <property type="molecule type" value="Genomic_DNA"/>
</dbReference>
<dbReference type="AlphaFoldDB" id="A0A6J4V723"/>
<protein>
    <submittedName>
        <fullName evidence="1">Uncharacterized protein</fullName>
    </submittedName>
</protein>
<sequence length="41" mass="4203">RAGAGPGLGLATPANVPFLRHARCRAAARGVARDPRLRPGV</sequence>
<accession>A0A6J4V723</accession>